<dbReference type="SUPFAM" id="SSF54637">
    <property type="entry name" value="Thioesterase/thiol ester dehydrase-isomerase"/>
    <property type="match status" value="1"/>
</dbReference>
<evidence type="ECO:0000313" key="2">
    <source>
        <dbReference type="Proteomes" id="UP001500177"/>
    </source>
</evidence>
<protein>
    <submittedName>
        <fullName evidence="1">Thioesterase family protein</fullName>
    </submittedName>
</protein>
<comment type="caution">
    <text evidence="1">The sequence shown here is derived from an EMBL/GenBank/DDBJ whole genome shotgun (WGS) entry which is preliminary data.</text>
</comment>
<dbReference type="Proteomes" id="UP001500177">
    <property type="component" value="Unassembled WGS sequence"/>
</dbReference>
<gene>
    <name evidence="1" type="ORF">GCM10009690_02700</name>
</gene>
<dbReference type="InterPro" id="IPR029069">
    <property type="entry name" value="HotDog_dom_sf"/>
</dbReference>
<dbReference type="InterPro" id="IPR050563">
    <property type="entry name" value="4-hydroxybenzoyl-CoA_TE"/>
</dbReference>
<dbReference type="CDD" id="cd00586">
    <property type="entry name" value="4HBT"/>
    <property type="match status" value="1"/>
</dbReference>
<dbReference type="EMBL" id="BAAALX010000001">
    <property type="protein sequence ID" value="GAA1503476.1"/>
    <property type="molecule type" value="Genomic_DNA"/>
</dbReference>
<dbReference type="Pfam" id="PF13279">
    <property type="entry name" value="4HBT_2"/>
    <property type="match status" value="1"/>
</dbReference>
<proteinExistence type="predicted"/>
<dbReference type="Gene3D" id="3.10.129.10">
    <property type="entry name" value="Hotdog Thioesterase"/>
    <property type="match status" value="1"/>
</dbReference>
<dbReference type="PANTHER" id="PTHR31793">
    <property type="entry name" value="4-HYDROXYBENZOYL-COA THIOESTERASE FAMILY MEMBER"/>
    <property type="match status" value="1"/>
</dbReference>
<accession>A0ABN1ZSL2</accession>
<reference evidence="1 2" key="1">
    <citation type="journal article" date="2019" name="Int. J. Syst. Evol. Microbiol.">
        <title>The Global Catalogue of Microorganisms (GCM) 10K type strain sequencing project: providing services to taxonomists for standard genome sequencing and annotation.</title>
        <authorList>
            <consortium name="The Broad Institute Genomics Platform"/>
            <consortium name="The Broad Institute Genome Sequencing Center for Infectious Disease"/>
            <person name="Wu L."/>
            <person name="Ma J."/>
        </authorList>
    </citation>
    <scope>NUCLEOTIDE SEQUENCE [LARGE SCALE GENOMIC DNA]</scope>
    <source>
        <strain evidence="1 2">JCM 13318</strain>
    </source>
</reference>
<sequence>MMGGMHSGATNPLLDEFTRVLLELRWGDMDAYGHVNNVTQLKLLEEARVRALGSPTHSSDAPTTPGEHGVTETVSGVEMPTIFADASATTELLVASHAIEYRAPIPYRTGPIAVDLVISEVRPASVTVGYVICEPDGSRTYTVAETVIVFIDIDSGRPRRLREAETGAMESVLGTPVPLRRARR</sequence>
<evidence type="ECO:0000313" key="1">
    <source>
        <dbReference type="EMBL" id="GAA1503476.1"/>
    </source>
</evidence>
<name>A0ABN1ZSL2_9MICO</name>
<dbReference type="PANTHER" id="PTHR31793:SF24">
    <property type="entry name" value="LONG-CHAIN ACYL-COA THIOESTERASE FADM"/>
    <property type="match status" value="1"/>
</dbReference>
<keyword evidence="2" id="KW-1185">Reference proteome</keyword>
<organism evidence="1 2">
    <name type="scientific">Brevibacterium permense</name>
    <dbReference type="NCBI Taxonomy" id="234834"/>
    <lineage>
        <taxon>Bacteria</taxon>
        <taxon>Bacillati</taxon>
        <taxon>Actinomycetota</taxon>
        <taxon>Actinomycetes</taxon>
        <taxon>Micrococcales</taxon>
        <taxon>Brevibacteriaceae</taxon>
        <taxon>Brevibacterium</taxon>
    </lineage>
</organism>